<dbReference type="Gene3D" id="3.10.50.40">
    <property type="match status" value="1"/>
</dbReference>
<dbReference type="GO" id="GO:0051879">
    <property type="term" value="F:Hsp90 protein binding"/>
    <property type="evidence" value="ECO:0007669"/>
    <property type="project" value="TreeGrafter"/>
</dbReference>
<evidence type="ECO:0000313" key="7">
    <source>
        <dbReference type="Proteomes" id="UP000821866"/>
    </source>
</evidence>
<dbReference type="InterPro" id="IPR001179">
    <property type="entry name" value="PPIase_FKBP_dom"/>
</dbReference>
<dbReference type="OMA" id="KHEIAIF"/>
<dbReference type="GO" id="GO:0007283">
    <property type="term" value="P:spermatogenesis"/>
    <property type="evidence" value="ECO:0007669"/>
    <property type="project" value="TreeGrafter"/>
</dbReference>
<protein>
    <recommendedName>
        <fullName evidence="4">peptidylprolyl isomerase</fullName>
        <ecNumber evidence="4">5.2.1.8</ecNumber>
    </recommendedName>
</protein>
<reference evidence="6" key="1">
    <citation type="journal article" date="2020" name="Cell">
        <title>Large-Scale Comparative Analyses of Tick Genomes Elucidate Their Genetic Diversity and Vector Capacities.</title>
        <authorList>
            <consortium name="Tick Genome and Microbiome Consortium (TIGMIC)"/>
            <person name="Jia N."/>
            <person name="Wang J."/>
            <person name="Shi W."/>
            <person name="Du L."/>
            <person name="Sun Y."/>
            <person name="Zhan W."/>
            <person name="Jiang J.F."/>
            <person name="Wang Q."/>
            <person name="Zhang B."/>
            <person name="Ji P."/>
            <person name="Bell-Sakyi L."/>
            <person name="Cui X.M."/>
            <person name="Yuan T.T."/>
            <person name="Jiang B.G."/>
            <person name="Yang W.F."/>
            <person name="Lam T.T."/>
            <person name="Chang Q.C."/>
            <person name="Ding S.J."/>
            <person name="Wang X.J."/>
            <person name="Zhu J.G."/>
            <person name="Ruan X.D."/>
            <person name="Zhao L."/>
            <person name="Wei J.T."/>
            <person name="Ye R.Z."/>
            <person name="Que T.C."/>
            <person name="Du C.H."/>
            <person name="Zhou Y.H."/>
            <person name="Cheng J.X."/>
            <person name="Dai P.F."/>
            <person name="Guo W.B."/>
            <person name="Han X.H."/>
            <person name="Huang E.J."/>
            <person name="Li L.F."/>
            <person name="Wei W."/>
            <person name="Gao Y.C."/>
            <person name="Liu J.Z."/>
            <person name="Shao H.Z."/>
            <person name="Wang X."/>
            <person name="Wang C.C."/>
            <person name="Yang T.C."/>
            <person name="Huo Q.B."/>
            <person name="Li W."/>
            <person name="Chen H.Y."/>
            <person name="Chen S.E."/>
            <person name="Zhou L.G."/>
            <person name="Ni X.B."/>
            <person name="Tian J.H."/>
            <person name="Sheng Y."/>
            <person name="Liu T."/>
            <person name="Pan Y.S."/>
            <person name="Xia L.Y."/>
            <person name="Li J."/>
            <person name="Zhao F."/>
            <person name="Cao W.C."/>
        </authorList>
    </citation>
    <scope>NUCLEOTIDE SEQUENCE</scope>
    <source>
        <strain evidence="6">Rmic-2018</strain>
    </source>
</reference>
<dbReference type="InterPro" id="IPR011990">
    <property type="entry name" value="TPR-like_helical_dom_sf"/>
</dbReference>
<evidence type="ECO:0000259" key="5">
    <source>
        <dbReference type="PROSITE" id="PS50059"/>
    </source>
</evidence>
<dbReference type="SUPFAM" id="SSF48452">
    <property type="entry name" value="TPR-like"/>
    <property type="match status" value="1"/>
</dbReference>
<dbReference type="GO" id="GO:0034587">
    <property type="term" value="P:piRNA processing"/>
    <property type="evidence" value="ECO:0007669"/>
    <property type="project" value="TreeGrafter"/>
</dbReference>
<evidence type="ECO:0000256" key="2">
    <source>
        <dbReference type="ARBA" id="ARBA00022737"/>
    </source>
</evidence>
<evidence type="ECO:0000256" key="4">
    <source>
        <dbReference type="PROSITE-ProRule" id="PRU00277"/>
    </source>
</evidence>
<reference evidence="6" key="2">
    <citation type="submission" date="2021-09" db="EMBL/GenBank/DDBJ databases">
        <authorList>
            <person name="Jia N."/>
            <person name="Wang J."/>
            <person name="Shi W."/>
            <person name="Du L."/>
            <person name="Sun Y."/>
            <person name="Zhan W."/>
            <person name="Jiang J."/>
            <person name="Wang Q."/>
            <person name="Zhang B."/>
            <person name="Ji P."/>
            <person name="Sakyi L.B."/>
            <person name="Cui X."/>
            <person name="Yuan T."/>
            <person name="Jiang B."/>
            <person name="Yang W."/>
            <person name="Lam T.T.-Y."/>
            <person name="Chang Q."/>
            <person name="Ding S."/>
            <person name="Wang X."/>
            <person name="Zhu J."/>
            <person name="Ruan X."/>
            <person name="Zhao L."/>
            <person name="Wei J."/>
            <person name="Que T."/>
            <person name="Du C."/>
            <person name="Cheng J."/>
            <person name="Dai P."/>
            <person name="Han X."/>
            <person name="Huang E."/>
            <person name="Gao Y."/>
            <person name="Liu J."/>
            <person name="Shao H."/>
            <person name="Ye R."/>
            <person name="Li L."/>
            <person name="Wei W."/>
            <person name="Wang X."/>
            <person name="Wang C."/>
            <person name="Huo Q."/>
            <person name="Li W."/>
            <person name="Guo W."/>
            <person name="Chen H."/>
            <person name="Chen S."/>
            <person name="Zhou L."/>
            <person name="Zhou L."/>
            <person name="Ni X."/>
            <person name="Tian J."/>
            <person name="Zhou Y."/>
            <person name="Sheng Y."/>
            <person name="Liu T."/>
            <person name="Pan Y."/>
            <person name="Xia L."/>
            <person name="Li J."/>
            <person name="Zhao F."/>
            <person name="Cao W."/>
        </authorList>
    </citation>
    <scope>NUCLEOTIDE SEQUENCE</scope>
    <source>
        <strain evidence="6">Rmic-2018</strain>
        <tissue evidence="6">Larvae</tissue>
    </source>
</reference>
<evidence type="ECO:0000313" key="6">
    <source>
        <dbReference type="EMBL" id="KAH8023083.1"/>
    </source>
</evidence>
<dbReference type="AlphaFoldDB" id="A0A9J6DM71"/>
<dbReference type="InterPro" id="IPR019734">
    <property type="entry name" value="TPR_rpt"/>
</dbReference>
<dbReference type="InterPro" id="IPR042282">
    <property type="entry name" value="FKBP6/shu"/>
</dbReference>
<dbReference type="SMART" id="SM00028">
    <property type="entry name" value="TPR"/>
    <property type="match status" value="2"/>
</dbReference>
<sequence length="362" mass="40681">MEPLIDDGGVQKKVILTGKGPLVPENCVVILHYNAYISGNESEPFDSTWLRNQPQRCSLDELTIPGLAMAVRSMRRGEECRVVVSPKYGFGDMGCQPRIPPRATLVYELTLLNFIEVEYDGDMDYLEHEDYRQLSFDIVYEMCRRKHRNGNRFYEAADYATAARCYAEAAKALEWTQTTMTCKDELLAKLYANQAQCALRMRNAKLAVACARRALQRNPNYAKALYRCAVGLRILGEFEEAAELQRRAYALAPDSSAIGRELCVLNKSLFNRNQEISQLCRNMMRALGTDGSASEERQVSRMRQRLAIERSLEPVPRILIRKAIEALAVAPSGTELPFVERLQPGGAGICGDTVSPVWSPVL</sequence>
<dbReference type="Pfam" id="PF00254">
    <property type="entry name" value="FKBP_C"/>
    <property type="match status" value="1"/>
</dbReference>
<proteinExistence type="inferred from homology"/>
<keyword evidence="4" id="KW-0697">Rotamase</keyword>
<evidence type="ECO:0000256" key="1">
    <source>
        <dbReference type="ARBA" id="ARBA00009648"/>
    </source>
</evidence>
<dbReference type="EMBL" id="JABSTU010000008">
    <property type="protein sequence ID" value="KAH8023083.1"/>
    <property type="molecule type" value="Genomic_DNA"/>
</dbReference>
<gene>
    <name evidence="6" type="ORF">HPB51_010867</name>
</gene>
<dbReference type="Gene3D" id="1.25.40.10">
    <property type="entry name" value="Tetratricopeptide repeat domain"/>
    <property type="match status" value="1"/>
</dbReference>
<dbReference type="InterPro" id="IPR046357">
    <property type="entry name" value="PPIase_dom_sf"/>
</dbReference>
<keyword evidence="2" id="KW-0677">Repeat</keyword>
<dbReference type="PANTHER" id="PTHR46674">
    <property type="entry name" value="INACTIVE PEPTIDYL-PROLYL CIS-TRANS ISOMERASE FKBP6"/>
    <property type="match status" value="1"/>
</dbReference>
<name>A0A9J6DM71_RHIMP</name>
<dbReference type="OrthoDB" id="8116123at2759"/>
<keyword evidence="7" id="KW-1185">Reference proteome</keyword>
<dbReference type="EC" id="5.2.1.8" evidence="4"/>
<feature type="domain" description="PPIase FKBP-type" evidence="5">
    <location>
        <begin position="26"/>
        <end position="115"/>
    </location>
</feature>
<evidence type="ECO:0000256" key="3">
    <source>
        <dbReference type="ARBA" id="ARBA00022803"/>
    </source>
</evidence>
<keyword evidence="3" id="KW-0802">TPR repeat</keyword>
<keyword evidence="4" id="KW-0413">Isomerase</keyword>
<comment type="similarity">
    <text evidence="1">Belongs to the FKBP6 family.</text>
</comment>
<comment type="catalytic activity">
    <reaction evidence="4">
        <text>[protein]-peptidylproline (omega=180) = [protein]-peptidylproline (omega=0)</text>
        <dbReference type="Rhea" id="RHEA:16237"/>
        <dbReference type="Rhea" id="RHEA-COMP:10747"/>
        <dbReference type="Rhea" id="RHEA-COMP:10748"/>
        <dbReference type="ChEBI" id="CHEBI:83833"/>
        <dbReference type="ChEBI" id="CHEBI:83834"/>
        <dbReference type="EC" id="5.2.1.8"/>
    </reaction>
</comment>
<organism evidence="6 7">
    <name type="scientific">Rhipicephalus microplus</name>
    <name type="common">Cattle tick</name>
    <name type="synonym">Boophilus microplus</name>
    <dbReference type="NCBI Taxonomy" id="6941"/>
    <lineage>
        <taxon>Eukaryota</taxon>
        <taxon>Metazoa</taxon>
        <taxon>Ecdysozoa</taxon>
        <taxon>Arthropoda</taxon>
        <taxon>Chelicerata</taxon>
        <taxon>Arachnida</taxon>
        <taxon>Acari</taxon>
        <taxon>Parasitiformes</taxon>
        <taxon>Ixodida</taxon>
        <taxon>Ixodoidea</taxon>
        <taxon>Ixodidae</taxon>
        <taxon>Rhipicephalinae</taxon>
        <taxon>Rhipicephalus</taxon>
        <taxon>Boophilus</taxon>
    </lineage>
</organism>
<dbReference type="VEuPathDB" id="VectorBase:LOC119171870"/>
<comment type="caution">
    <text evidence="6">The sequence shown here is derived from an EMBL/GenBank/DDBJ whole genome shotgun (WGS) entry which is preliminary data.</text>
</comment>
<dbReference type="SUPFAM" id="SSF54534">
    <property type="entry name" value="FKBP-like"/>
    <property type="match status" value="1"/>
</dbReference>
<dbReference type="GO" id="GO:0003755">
    <property type="term" value="F:peptidyl-prolyl cis-trans isomerase activity"/>
    <property type="evidence" value="ECO:0007669"/>
    <property type="project" value="UniProtKB-KW"/>
</dbReference>
<dbReference type="GO" id="GO:0005737">
    <property type="term" value="C:cytoplasm"/>
    <property type="evidence" value="ECO:0007669"/>
    <property type="project" value="TreeGrafter"/>
</dbReference>
<dbReference type="PANTHER" id="PTHR46674:SF1">
    <property type="entry name" value="INACTIVE PEPTIDYL-PROLYL CIS-TRANS ISOMERASE FKBP6"/>
    <property type="match status" value="1"/>
</dbReference>
<dbReference type="PROSITE" id="PS50059">
    <property type="entry name" value="FKBP_PPIASE"/>
    <property type="match status" value="1"/>
</dbReference>
<accession>A0A9J6DM71</accession>
<dbReference type="Proteomes" id="UP000821866">
    <property type="component" value="Chromosome 6"/>
</dbReference>